<dbReference type="SUPFAM" id="SSF56112">
    <property type="entry name" value="Protein kinase-like (PK-like)"/>
    <property type="match status" value="1"/>
</dbReference>
<dbReference type="InterPro" id="IPR017441">
    <property type="entry name" value="Protein_kinase_ATP_BS"/>
</dbReference>
<evidence type="ECO:0000259" key="11">
    <source>
        <dbReference type="PROSITE" id="PS50011"/>
    </source>
</evidence>
<keyword evidence="5 7" id="KW-0067">ATP-binding</keyword>
<dbReference type="InterPro" id="IPR011009">
    <property type="entry name" value="Kinase-like_dom_sf"/>
</dbReference>
<keyword evidence="2" id="KW-0808">Transferase</keyword>
<feature type="binding site" evidence="7">
    <location>
        <position position="252"/>
    </location>
    <ligand>
        <name>ATP</name>
        <dbReference type="ChEBI" id="CHEBI:30616"/>
    </ligand>
</feature>
<feature type="domain" description="Protein kinase" evidence="11">
    <location>
        <begin position="111"/>
        <end position="302"/>
    </location>
</feature>
<keyword evidence="13" id="KW-1185">Reference proteome</keyword>
<dbReference type="GO" id="GO:0004674">
    <property type="term" value="F:protein serine/threonine kinase activity"/>
    <property type="evidence" value="ECO:0007669"/>
    <property type="project" value="UniProtKB-KW"/>
</dbReference>
<evidence type="ECO:0000256" key="5">
    <source>
        <dbReference type="ARBA" id="ARBA00022840"/>
    </source>
</evidence>
<organism evidence="12 13">
    <name type="scientific">Antrodiella citrinella</name>
    <dbReference type="NCBI Taxonomy" id="2447956"/>
    <lineage>
        <taxon>Eukaryota</taxon>
        <taxon>Fungi</taxon>
        <taxon>Dikarya</taxon>
        <taxon>Basidiomycota</taxon>
        <taxon>Agaricomycotina</taxon>
        <taxon>Agaricomycetes</taxon>
        <taxon>Polyporales</taxon>
        <taxon>Steccherinaceae</taxon>
        <taxon>Antrodiella</taxon>
    </lineage>
</organism>
<keyword evidence="1 10" id="KW-0723">Serine/threonine-protein kinase</keyword>
<name>A0A4S4N2A5_9APHY</name>
<accession>A0A4S4N2A5</accession>
<reference evidence="12 13" key="1">
    <citation type="submission" date="2019-02" db="EMBL/GenBank/DDBJ databases">
        <title>Genome sequencing of the rare red list fungi Antrodiella citrinella (Flaviporus citrinellus).</title>
        <authorList>
            <person name="Buettner E."/>
            <person name="Kellner H."/>
        </authorList>
    </citation>
    <scope>NUCLEOTIDE SEQUENCE [LARGE SCALE GENOMIC DNA]</scope>
    <source>
        <strain evidence="12 13">DSM 108506</strain>
    </source>
</reference>
<dbReference type="InterPro" id="IPR008271">
    <property type="entry name" value="Ser/Thr_kinase_AS"/>
</dbReference>
<evidence type="ECO:0000256" key="4">
    <source>
        <dbReference type="ARBA" id="ARBA00022777"/>
    </source>
</evidence>
<keyword evidence="3 7" id="KW-0547">Nucleotide-binding</keyword>
<comment type="similarity">
    <text evidence="10">Belongs to the protein kinase superfamily.</text>
</comment>
<feature type="active site" description="Proton acceptor" evidence="6">
    <location>
        <position position="232"/>
    </location>
</feature>
<dbReference type="GO" id="GO:0005524">
    <property type="term" value="F:ATP binding"/>
    <property type="evidence" value="ECO:0007669"/>
    <property type="project" value="UniProtKB-UniRule"/>
</dbReference>
<dbReference type="InterPro" id="IPR000719">
    <property type="entry name" value="Prot_kinase_dom"/>
</dbReference>
<evidence type="ECO:0000256" key="9">
    <source>
        <dbReference type="PROSITE-ProRule" id="PRU10141"/>
    </source>
</evidence>
<evidence type="ECO:0000313" key="13">
    <source>
        <dbReference type="Proteomes" id="UP000308730"/>
    </source>
</evidence>
<dbReference type="OrthoDB" id="193860at2759"/>
<feature type="cross-link" description="Glycyl lysine isopeptide (Lys-Gly) (interchain with G-Cter in SUMO2)" evidence="8">
    <location>
        <position position="234"/>
    </location>
</feature>
<dbReference type="InterPro" id="IPR030616">
    <property type="entry name" value="Aur-like"/>
</dbReference>
<dbReference type="Pfam" id="PF00069">
    <property type="entry name" value="Pkinase"/>
    <property type="match status" value="1"/>
</dbReference>
<dbReference type="PANTHER" id="PTHR24350">
    <property type="entry name" value="SERINE/THREONINE-PROTEIN KINASE IAL-RELATED"/>
    <property type="match status" value="1"/>
</dbReference>
<dbReference type="Gene3D" id="1.10.510.10">
    <property type="entry name" value="Transferase(Phosphotransferase) domain 1"/>
    <property type="match status" value="1"/>
</dbReference>
<feature type="binding site" evidence="7">
    <location>
        <begin position="187"/>
        <end position="189"/>
    </location>
    <ligand>
        <name>ATP</name>
        <dbReference type="ChEBI" id="CHEBI:30616"/>
    </ligand>
</feature>
<evidence type="ECO:0000256" key="1">
    <source>
        <dbReference type="ARBA" id="ARBA00022527"/>
    </source>
</evidence>
<feature type="binding site" evidence="7 9">
    <location>
        <position position="140"/>
    </location>
    <ligand>
        <name>ATP</name>
        <dbReference type="ChEBI" id="CHEBI:30616"/>
    </ligand>
</feature>
<gene>
    <name evidence="12" type="ORF">EUX98_g1093</name>
</gene>
<sequence>MCPPSVELKIPFVSHSVAAWTLAPDVALGDLIRLNHNDLMLQPALPLGGSEFEVYVTCGRTGVYVDGDPLPVRSEKRLYHRCRLRLHADSGEKLDMMFQQLNFGSMLSLYDVGELSLGSGGYGSVHKAQERASGLIVAIKSVRSRAFRGSKGSITLPREIDIGLRLEHVNVIETRDAFRDEQHFLLELAPFGNAFTAHEILGNFDQETVRAISKDACNGLAYLHSMNILHRDVKPDNLLFMSLHPIVVKIADLGLAKRLTEGDAQQTLCGTEMYMAPEISALSTPYDLKIDCWSFGVTVFTL</sequence>
<dbReference type="EMBL" id="SGPM01000011">
    <property type="protein sequence ID" value="THH33076.1"/>
    <property type="molecule type" value="Genomic_DNA"/>
</dbReference>
<evidence type="ECO:0000256" key="8">
    <source>
        <dbReference type="PIRSR" id="PIRSR630616-3"/>
    </source>
</evidence>
<protein>
    <recommendedName>
        <fullName evidence="11">Protein kinase domain-containing protein</fullName>
    </recommendedName>
</protein>
<dbReference type="Proteomes" id="UP000308730">
    <property type="component" value="Unassembled WGS sequence"/>
</dbReference>
<evidence type="ECO:0000256" key="3">
    <source>
        <dbReference type="ARBA" id="ARBA00022741"/>
    </source>
</evidence>
<dbReference type="PROSITE" id="PS00108">
    <property type="entry name" value="PROTEIN_KINASE_ST"/>
    <property type="match status" value="1"/>
</dbReference>
<keyword evidence="4" id="KW-0418">Kinase</keyword>
<dbReference type="SMART" id="SM00220">
    <property type="entry name" value="S_TKc"/>
    <property type="match status" value="1"/>
</dbReference>
<evidence type="ECO:0000313" key="12">
    <source>
        <dbReference type="EMBL" id="THH33076.1"/>
    </source>
</evidence>
<proteinExistence type="inferred from homology"/>
<dbReference type="PROSITE" id="PS50011">
    <property type="entry name" value="PROTEIN_KINASE_DOM"/>
    <property type="match status" value="1"/>
</dbReference>
<evidence type="ECO:0000256" key="10">
    <source>
        <dbReference type="RuleBase" id="RU000304"/>
    </source>
</evidence>
<evidence type="ECO:0000256" key="7">
    <source>
        <dbReference type="PIRSR" id="PIRSR630616-2"/>
    </source>
</evidence>
<evidence type="ECO:0000256" key="6">
    <source>
        <dbReference type="PIRSR" id="PIRSR630616-1"/>
    </source>
</evidence>
<comment type="caution">
    <text evidence="12">The sequence shown here is derived from an EMBL/GenBank/DDBJ whole genome shotgun (WGS) entry which is preliminary data.</text>
</comment>
<dbReference type="AlphaFoldDB" id="A0A4S4N2A5"/>
<evidence type="ECO:0000256" key="2">
    <source>
        <dbReference type="ARBA" id="ARBA00022679"/>
    </source>
</evidence>
<dbReference type="PROSITE" id="PS00107">
    <property type="entry name" value="PROTEIN_KINASE_ATP"/>
    <property type="match status" value="1"/>
</dbReference>